<dbReference type="EMBL" id="JACSDZ010000014">
    <property type="protein sequence ID" value="KAF7387525.1"/>
    <property type="molecule type" value="Genomic_DNA"/>
</dbReference>
<name>A0A834MW63_VESGE</name>
<accession>A0A834MW63</accession>
<comment type="caution">
    <text evidence="3">The sequence shown here is derived from an EMBL/GenBank/DDBJ whole genome shotgun (WGS) entry which is preliminary data.</text>
</comment>
<feature type="compositionally biased region" description="Basic and acidic residues" evidence="1">
    <location>
        <begin position="108"/>
        <end position="121"/>
    </location>
</feature>
<organism evidence="3 4">
    <name type="scientific">Vespula germanica</name>
    <name type="common">German yellow jacket</name>
    <name type="synonym">Paravespula germanica</name>
    <dbReference type="NCBI Taxonomy" id="30212"/>
    <lineage>
        <taxon>Eukaryota</taxon>
        <taxon>Metazoa</taxon>
        <taxon>Ecdysozoa</taxon>
        <taxon>Arthropoda</taxon>
        <taxon>Hexapoda</taxon>
        <taxon>Insecta</taxon>
        <taxon>Pterygota</taxon>
        <taxon>Neoptera</taxon>
        <taxon>Endopterygota</taxon>
        <taxon>Hymenoptera</taxon>
        <taxon>Apocrita</taxon>
        <taxon>Aculeata</taxon>
        <taxon>Vespoidea</taxon>
        <taxon>Vespidae</taxon>
        <taxon>Vespinae</taxon>
        <taxon>Vespula</taxon>
    </lineage>
</organism>
<protein>
    <submittedName>
        <fullName evidence="3">Uncharacterized protein</fullName>
    </submittedName>
</protein>
<feature type="region of interest" description="Disordered" evidence="1">
    <location>
        <begin position="41"/>
        <end position="141"/>
    </location>
</feature>
<evidence type="ECO:0000313" key="4">
    <source>
        <dbReference type="Proteomes" id="UP000617340"/>
    </source>
</evidence>
<feature type="compositionally biased region" description="Gly residues" evidence="1">
    <location>
        <begin position="44"/>
        <end position="54"/>
    </location>
</feature>
<keyword evidence="2" id="KW-1133">Transmembrane helix</keyword>
<gene>
    <name evidence="3" type="ORF">HZH68_013202</name>
</gene>
<evidence type="ECO:0000313" key="3">
    <source>
        <dbReference type="EMBL" id="KAF7387525.1"/>
    </source>
</evidence>
<feature type="transmembrane region" description="Helical" evidence="2">
    <location>
        <begin position="6"/>
        <end position="29"/>
    </location>
</feature>
<sequence>MEYDLLVIAMTMTMVGVVGSWKIISAILYRSIGLPDRFGFSMLKGGGGGGGGGDGDGDGDGDGGGGRGGGRGRGRGRVGGGGGCDCDEERGEGGGEGGGEGEGGEWGKGVEQREFDTKESDIFEEATASREPSSVGIERPP</sequence>
<keyword evidence="2" id="KW-0812">Transmembrane</keyword>
<keyword evidence="4" id="KW-1185">Reference proteome</keyword>
<keyword evidence="2" id="KW-0472">Membrane</keyword>
<evidence type="ECO:0000256" key="1">
    <source>
        <dbReference type="SAM" id="MobiDB-lite"/>
    </source>
</evidence>
<evidence type="ECO:0000256" key="2">
    <source>
        <dbReference type="SAM" id="Phobius"/>
    </source>
</evidence>
<dbReference type="Proteomes" id="UP000617340">
    <property type="component" value="Unassembled WGS sequence"/>
</dbReference>
<reference evidence="3" key="1">
    <citation type="journal article" date="2020" name="G3 (Bethesda)">
        <title>High-Quality Assemblies for Three Invasive Social Wasps from the &lt;i&gt;Vespula&lt;/i&gt; Genus.</title>
        <authorList>
            <person name="Harrop T.W.R."/>
            <person name="Guhlin J."/>
            <person name="McLaughlin G.M."/>
            <person name="Permina E."/>
            <person name="Stockwell P."/>
            <person name="Gilligan J."/>
            <person name="Le Lec M.F."/>
            <person name="Gruber M.A.M."/>
            <person name="Quinn O."/>
            <person name="Lovegrove M."/>
            <person name="Duncan E.J."/>
            <person name="Remnant E.J."/>
            <person name="Van Eeckhoven J."/>
            <person name="Graham B."/>
            <person name="Knapp R.A."/>
            <person name="Langford K.W."/>
            <person name="Kronenberg Z."/>
            <person name="Press M.O."/>
            <person name="Eacker S.M."/>
            <person name="Wilson-Rankin E.E."/>
            <person name="Purcell J."/>
            <person name="Lester P.J."/>
            <person name="Dearden P.K."/>
        </authorList>
    </citation>
    <scope>NUCLEOTIDE SEQUENCE</scope>
    <source>
        <strain evidence="3">Linc-1</strain>
    </source>
</reference>
<dbReference type="AlphaFoldDB" id="A0A834MW63"/>
<proteinExistence type="predicted"/>
<feature type="compositionally biased region" description="Gly residues" evidence="1">
    <location>
        <begin position="94"/>
        <end position="107"/>
    </location>
</feature>